<keyword evidence="2" id="KW-1185">Reference proteome</keyword>
<organism evidence="1 2">
    <name type="scientific">Cinara cedri</name>
    <dbReference type="NCBI Taxonomy" id="506608"/>
    <lineage>
        <taxon>Eukaryota</taxon>
        <taxon>Metazoa</taxon>
        <taxon>Ecdysozoa</taxon>
        <taxon>Arthropoda</taxon>
        <taxon>Hexapoda</taxon>
        <taxon>Insecta</taxon>
        <taxon>Pterygota</taxon>
        <taxon>Neoptera</taxon>
        <taxon>Paraneoptera</taxon>
        <taxon>Hemiptera</taxon>
        <taxon>Sternorrhyncha</taxon>
        <taxon>Aphidomorpha</taxon>
        <taxon>Aphidoidea</taxon>
        <taxon>Aphididae</taxon>
        <taxon>Lachninae</taxon>
        <taxon>Cinara</taxon>
    </lineage>
</organism>
<dbReference type="AlphaFoldDB" id="A0A5E4MNN9"/>
<reference evidence="1 2" key="1">
    <citation type="submission" date="2019-08" db="EMBL/GenBank/DDBJ databases">
        <authorList>
            <person name="Alioto T."/>
            <person name="Alioto T."/>
            <person name="Gomez Garrido J."/>
        </authorList>
    </citation>
    <scope>NUCLEOTIDE SEQUENCE [LARGE SCALE GENOMIC DNA]</scope>
</reference>
<protein>
    <submittedName>
        <fullName evidence="1">Uncharacterized protein</fullName>
    </submittedName>
</protein>
<proteinExistence type="predicted"/>
<dbReference type="Proteomes" id="UP000325440">
    <property type="component" value="Unassembled WGS sequence"/>
</dbReference>
<name>A0A5E4MNN9_9HEMI</name>
<gene>
    <name evidence="1" type="ORF">CINCED_3A004908</name>
</gene>
<accession>A0A5E4MNN9</accession>
<sequence>MRGSILRISDGTVVLARTRQEVKSVLMRAIYEPRLIVNSIITVPCGGSLDSLMVTVTGKTFTQVFIAELRPERPLTYVIVSSLTQQFFAGPVADRQTLETRFAGGDCPADTGVDRMPKVGLKPKEHVGYAPNLATRCKTSPEITQSDIAAKILQHILLHIPPPEIQISRNVPSSLNTLTGYTHSVISTKNPPSRILSPVCPNPVNIFTSHQPFQNTCSYRVPFDTFHPMKNVPQHIGPIITASRFPLIIFDGPHQLSANTFVRPQHLSLRPLLLYHYYVGRYDNV</sequence>
<evidence type="ECO:0000313" key="1">
    <source>
        <dbReference type="EMBL" id="VVC33890.1"/>
    </source>
</evidence>
<dbReference type="EMBL" id="CABPRJ010000978">
    <property type="protein sequence ID" value="VVC33890.1"/>
    <property type="molecule type" value="Genomic_DNA"/>
</dbReference>
<evidence type="ECO:0000313" key="2">
    <source>
        <dbReference type="Proteomes" id="UP000325440"/>
    </source>
</evidence>